<comment type="caution">
    <text evidence="3">The sequence shown here is derived from an EMBL/GenBank/DDBJ whole genome shotgun (WGS) entry which is preliminary data.</text>
</comment>
<keyword evidence="4" id="KW-1185">Reference proteome</keyword>
<accession>A0A1X0NY42</accession>
<dbReference type="RefSeq" id="XP_028883660.1">
    <property type="nucleotide sequence ID" value="XM_029024837.1"/>
</dbReference>
<dbReference type="Proteomes" id="UP000192257">
    <property type="component" value="Unassembled WGS sequence"/>
</dbReference>
<evidence type="ECO:0000313" key="4">
    <source>
        <dbReference type="Proteomes" id="UP000192257"/>
    </source>
</evidence>
<name>A0A1X0NY42_9TRYP</name>
<proteinExistence type="inferred from homology"/>
<dbReference type="GeneID" id="39984617"/>
<dbReference type="OrthoDB" id="2141925at2759"/>
<dbReference type="SMART" id="SM01041">
    <property type="entry name" value="BRO1"/>
    <property type="match status" value="1"/>
</dbReference>
<gene>
    <name evidence="3" type="ORF">TM35_000111280</name>
</gene>
<dbReference type="Pfam" id="PF03097">
    <property type="entry name" value="BRO1"/>
    <property type="match status" value="1"/>
</dbReference>
<feature type="domain" description="BRO1" evidence="2">
    <location>
        <begin position="4"/>
        <end position="338"/>
    </location>
</feature>
<dbReference type="PANTHER" id="PTHR23032">
    <property type="entry name" value="BRO1 DOMAIN-CONTAINING PROTEIN BROX"/>
    <property type="match status" value="1"/>
</dbReference>
<evidence type="ECO:0000259" key="2">
    <source>
        <dbReference type="PROSITE" id="PS51180"/>
    </source>
</evidence>
<protein>
    <submittedName>
        <fullName evidence="3">Putative replication factor A, 51kDa subunit</fullName>
    </submittedName>
</protein>
<sequence length="403" mass="46096">MAFRFITLPLKRPMPPKENSNVDLKSIPSDVIKGIQTKRTMCTSQFELFCNVFEKGGKNLNSSWNTSEGREKMISNLVDAVNLYATEVATVLYKFPVFAYGYYYSWSSSLGSKQYIAFDDFRYDLQCMFFNVAVILMNITEKLLCWDMTPSNASALEKEGYRYLLQAAGFFDLVKEMREDVRVFSVGITKLDPPEEMTINFLEFCYFIALAQAQEIGTTKAVENDLKGDKALVAKLSHQVLKLYEEAKNVAESRITCSQEIYFNILKLVQVKVDVFRALTFSHAVSTVFESNPSEGMWFVSQFDKLIKIVVNHRDQARIKKRKIPFRGDDIIQGCCTIVQRNQERWTRINSMVHRAKTATGPISLPPPMVLAQKKEMKLPLAFPHQVVDNTPKLSSKEEQPPE</sequence>
<evidence type="ECO:0000313" key="3">
    <source>
        <dbReference type="EMBL" id="ORC89594.1"/>
    </source>
</evidence>
<reference evidence="3 4" key="1">
    <citation type="submission" date="2017-03" db="EMBL/GenBank/DDBJ databases">
        <title>An alternative strategy for trypanosome survival in the mammalian bloodstream revealed through genome and transcriptome analysis of the ubiquitous bovine parasite Trypanosoma (Megatrypanum) theileri.</title>
        <authorList>
            <person name="Kelly S."/>
            <person name="Ivens A."/>
            <person name="Mott A."/>
            <person name="O'Neill E."/>
            <person name="Emms D."/>
            <person name="Macleod O."/>
            <person name="Voorheis P."/>
            <person name="Matthews J."/>
            <person name="Matthews K."/>
            <person name="Carrington M."/>
        </authorList>
    </citation>
    <scope>NUCLEOTIDE SEQUENCE [LARGE SCALE GENOMIC DNA]</scope>
    <source>
        <strain evidence="3">Edinburgh</strain>
    </source>
</reference>
<dbReference type="Gene3D" id="1.25.40.280">
    <property type="entry name" value="alix/aip1 like domains"/>
    <property type="match status" value="1"/>
</dbReference>
<dbReference type="InterPro" id="IPR004328">
    <property type="entry name" value="BRO1_dom"/>
</dbReference>
<dbReference type="InterPro" id="IPR038499">
    <property type="entry name" value="BRO1_sf"/>
</dbReference>
<dbReference type="AlphaFoldDB" id="A0A1X0NY42"/>
<dbReference type="EMBL" id="NBCO01000011">
    <property type="protein sequence ID" value="ORC89594.1"/>
    <property type="molecule type" value="Genomic_DNA"/>
</dbReference>
<dbReference type="InterPro" id="IPR038898">
    <property type="entry name" value="BROX"/>
</dbReference>
<dbReference type="VEuPathDB" id="TriTrypDB:TM35_000111280"/>
<organism evidence="3 4">
    <name type="scientific">Trypanosoma theileri</name>
    <dbReference type="NCBI Taxonomy" id="67003"/>
    <lineage>
        <taxon>Eukaryota</taxon>
        <taxon>Discoba</taxon>
        <taxon>Euglenozoa</taxon>
        <taxon>Kinetoplastea</taxon>
        <taxon>Metakinetoplastina</taxon>
        <taxon>Trypanosomatida</taxon>
        <taxon>Trypanosomatidae</taxon>
        <taxon>Trypanosoma</taxon>
    </lineage>
</organism>
<dbReference type="PANTHER" id="PTHR23032:SF13">
    <property type="entry name" value="BRO1 DOMAIN-CONTAINING PROTEIN BROX"/>
    <property type="match status" value="1"/>
</dbReference>
<dbReference type="PROSITE" id="PS51180">
    <property type="entry name" value="BRO1"/>
    <property type="match status" value="1"/>
</dbReference>
<evidence type="ECO:0000256" key="1">
    <source>
        <dbReference type="ARBA" id="ARBA00008901"/>
    </source>
</evidence>
<comment type="similarity">
    <text evidence="1">Belongs to the BROX family.</text>
</comment>